<evidence type="ECO:0000313" key="2">
    <source>
        <dbReference type="EMBL" id="TCL66753.1"/>
    </source>
</evidence>
<proteinExistence type="predicted"/>
<dbReference type="Proteomes" id="UP000295455">
    <property type="component" value="Unassembled WGS sequence"/>
</dbReference>
<keyword evidence="1" id="KW-0812">Transmembrane</keyword>
<feature type="transmembrane region" description="Helical" evidence="1">
    <location>
        <begin position="168"/>
        <end position="188"/>
    </location>
</feature>
<sequence>MDELDILKKDWHKEKPEHKKLSTQDIYPMLHKKSSSIVKTLFYISIAELVFWIIISIIPYFTSNSYKKQLDSVYTNDYVFGALTAFSYAIILLFIYLLFKSHKAISVTDNAKKLMESIIKTRKVIKYYVIYNLAMAFISMVLGTYFAIVHNPELSNTIAHFSDKQKLIAFAIVTGFTAVFVFVIWLFYKLLYGLLLKRLNRNYKELKKLEV</sequence>
<organism evidence="2 3">
    <name type="scientific">Mariniflexile fucanivorans</name>
    <dbReference type="NCBI Taxonomy" id="264023"/>
    <lineage>
        <taxon>Bacteria</taxon>
        <taxon>Pseudomonadati</taxon>
        <taxon>Bacteroidota</taxon>
        <taxon>Flavobacteriia</taxon>
        <taxon>Flavobacteriales</taxon>
        <taxon>Flavobacteriaceae</taxon>
        <taxon>Mariniflexile</taxon>
    </lineage>
</organism>
<accession>A0A4R1RKM7</accession>
<gene>
    <name evidence="2" type="ORF">EV196_103168</name>
</gene>
<feature type="transmembrane region" description="Helical" evidence="1">
    <location>
        <begin position="128"/>
        <end position="148"/>
    </location>
</feature>
<keyword evidence="1" id="KW-1133">Transmembrane helix</keyword>
<protein>
    <submittedName>
        <fullName evidence="2">Uncharacterized protein</fullName>
    </submittedName>
</protein>
<feature type="transmembrane region" description="Helical" evidence="1">
    <location>
        <begin position="40"/>
        <end position="58"/>
    </location>
</feature>
<evidence type="ECO:0000313" key="3">
    <source>
        <dbReference type="Proteomes" id="UP000295455"/>
    </source>
</evidence>
<dbReference type="EMBL" id="SLUP01000003">
    <property type="protein sequence ID" value="TCL66753.1"/>
    <property type="molecule type" value="Genomic_DNA"/>
</dbReference>
<evidence type="ECO:0000256" key="1">
    <source>
        <dbReference type="SAM" id="Phobius"/>
    </source>
</evidence>
<feature type="transmembrane region" description="Helical" evidence="1">
    <location>
        <begin position="78"/>
        <end position="99"/>
    </location>
</feature>
<name>A0A4R1RKM7_9FLAO</name>
<reference evidence="2 3" key="1">
    <citation type="submission" date="2019-03" db="EMBL/GenBank/DDBJ databases">
        <title>Genomic Encyclopedia of Type Strains, Phase IV (KMG-IV): sequencing the most valuable type-strain genomes for metagenomic binning, comparative biology and taxonomic classification.</title>
        <authorList>
            <person name="Goeker M."/>
        </authorList>
    </citation>
    <scope>NUCLEOTIDE SEQUENCE [LARGE SCALE GENOMIC DNA]</scope>
    <source>
        <strain evidence="2 3">DSM 18792</strain>
    </source>
</reference>
<dbReference type="AlphaFoldDB" id="A0A4R1RKM7"/>
<keyword evidence="3" id="KW-1185">Reference proteome</keyword>
<dbReference type="OrthoDB" id="709028at2"/>
<comment type="caution">
    <text evidence="2">The sequence shown here is derived from an EMBL/GenBank/DDBJ whole genome shotgun (WGS) entry which is preliminary data.</text>
</comment>
<dbReference type="RefSeq" id="WP_132216954.1">
    <property type="nucleotide sequence ID" value="NZ_OX156936.1"/>
</dbReference>
<keyword evidence="1" id="KW-0472">Membrane</keyword>